<dbReference type="OrthoDB" id="5319888at2"/>
<keyword evidence="4" id="KW-1185">Reference proteome</keyword>
<reference evidence="2" key="1">
    <citation type="submission" date="2016-12" db="EMBL/GenBank/DDBJ databases">
        <authorList>
            <person name="Song W.-J."/>
            <person name="Kurnit D.M."/>
        </authorList>
    </citation>
    <scope>NUCLEOTIDE SEQUENCE [LARGE SCALE GENOMIC DNA]</scope>
    <source>
        <strain evidence="2">ATCC 51725</strain>
    </source>
</reference>
<evidence type="ECO:0000313" key="3">
    <source>
        <dbReference type="EMBL" id="SUN07668.1"/>
    </source>
</evidence>
<dbReference type="Pfam" id="PF13508">
    <property type="entry name" value="Acetyltransf_7"/>
    <property type="match status" value="1"/>
</dbReference>
<evidence type="ECO:0000313" key="2">
    <source>
        <dbReference type="EMBL" id="OLF49115.1"/>
    </source>
</evidence>
<sequence>MKVYKRDEIYDIIDQVSGLYDEIYRHELQKPHSLKRRIESSLSLNLSPLIITVECEGQLAGFLFGFDFRKENWWAKQVNKILPKGIDWYHHSFELNELCVAKDYREKGIGYQLMSYLATTEYDYLLLSVRSTNTPAIALYAKLDYQLIQEEFQFEGSEPRFHIMYRQNQGKRTS</sequence>
<dbReference type="SUPFAM" id="SSF55729">
    <property type="entry name" value="Acyl-CoA N-acyltransferases (Nat)"/>
    <property type="match status" value="1"/>
</dbReference>
<dbReference type="PROSITE" id="PS51186">
    <property type="entry name" value="GNAT"/>
    <property type="match status" value="1"/>
</dbReference>
<dbReference type="InterPro" id="IPR016181">
    <property type="entry name" value="Acyl_CoA_acyltransferase"/>
</dbReference>
<dbReference type="InterPro" id="IPR000182">
    <property type="entry name" value="GNAT_dom"/>
</dbReference>
<dbReference type="GO" id="GO:0016747">
    <property type="term" value="F:acyltransferase activity, transferring groups other than amino-acyl groups"/>
    <property type="evidence" value="ECO:0007669"/>
    <property type="project" value="InterPro"/>
</dbReference>
<evidence type="ECO:0000259" key="1">
    <source>
        <dbReference type="PROSITE" id="PS51186"/>
    </source>
</evidence>
<dbReference type="Gene3D" id="3.40.630.30">
    <property type="match status" value="1"/>
</dbReference>
<gene>
    <name evidence="2" type="ORF">BU200_09075</name>
    <name evidence="3" type="ORF">NCTC12957_01330</name>
</gene>
<reference evidence="3 5" key="3">
    <citation type="submission" date="2018-06" db="EMBL/GenBank/DDBJ databases">
        <authorList>
            <consortium name="Pathogen Informatics"/>
            <person name="Doyle S."/>
        </authorList>
    </citation>
    <scope>NUCLEOTIDE SEQUENCE [LARGE SCALE GENOMIC DNA]</scope>
    <source>
        <strain evidence="3 5">NCTC12957</strain>
    </source>
</reference>
<keyword evidence="3" id="KW-0808">Transferase</keyword>
<evidence type="ECO:0000313" key="4">
    <source>
        <dbReference type="Proteomes" id="UP000186437"/>
    </source>
</evidence>
<dbReference type="EMBL" id="UHEN01000001">
    <property type="protein sequence ID" value="SUN07668.1"/>
    <property type="molecule type" value="Genomic_DNA"/>
</dbReference>
<evidence type="ECO:0000313" key="5">
    <source>
        <dbReference type="Proteomes" id="UP000255213"/>
    </source>
</evidence>
<dbReference type="AlphaFoldDB" id="A0A1Q8EBF2"/>
<dbReference type="RefSeq" id="WP_075099846.1">
    <property type="nucleotide sequence ID" value="NZ_MSJL01000052.1"/>
</dbReference>
<feature type="domain" description="N-acetyltransferase" evidence="1">
    <location>
        <begin position="1"/>
        <end position="170"/>
    </location>
</feature>
<dbReference type="Proteomes" id="UP000255213">
    <property type="component" value="Unassembled WGS sequence"/>
</dbReference>
<dbReference type="EMBL" id="MSJL01000052">
    <property type="protein sequence ID" value="OLF49115.1"/>
    <property type="molecule type" value="Genomic_DNA"/>
</dbReference>
<organism evidence="2 4">
    <name type="scientific">Streptococcus acidominimus</name>
    <dbReference type="NCBI Taxonomy" id="1326"/>
    <lineage>
        <taxon>Bacteria</taxon>
        <taxon>Bacillati</taxon>
        <taxon>Bacillota</taxon>
        <taxon>Bacilli</taxon>
        <taxon>Lactobacillales</taxon>
        <taxon>Streptococcaceae</taxon>
        <taxon>Streptococcus</taxon>
    </lineage>
</organism>
<protein>
    <submittedName>
        <fullName evidence="3">Putative acetyltransferase</fullName>
    </submittedName>
</protein>
<reference evidence="4" key="2">
    <citation type="submission" date="2016-12" db="EMBL/GenBank/DDBJ databases">
        <authorList>
            <person name="Gulvik C.A."/>
        </authorList>
    </citation>
    <scope>NUCLEOTIDE SEQUENCE [LARGE SCALE GENOMIC DNA]</scope>
    <source>
        <strain evidence="4">ATCC 51725</strain>
    </source>
</reference>
<dbReference type="CDD" id="cd04301">
    <property type="entry name" value="NAT_SF"/>
    <property type="match status" value="1"/>
</dbReference>
<name>A0A1Q8EBF2_STRAI</name>
<accession>A0A1Q8EBF2</accession>
<proteinExistence type="predicted"/>
<dbReference type="Proteomes" id="UP000186437">
    <property type="component" value="Unassembled WGS sequence"/>
</dbReference>